<dbReference type="PROSITE" id="PS50893">
    <property type="entry name" value="ABC_TRANSPORTER_2"/>
    <property type="match status" value="1"/>
</dbReference>
<dbReference type="InterPro" id="IPR003439">
    <property type="entry name" value="ABC_transporter-like_ATP-bd"/>
</dbReference>
<comment type="similarity">
    <text evidence="1">Belongs to the ABC transporter superfamily.</text>
</comment>
<dbReference type="SUPFAM" id="SSF52540">
    <property type="entry name" value="P-loop containing nucleoside triphosphate hydrolases"/>
    <property type="match status" value="1"/>
</dbReference>
<name>A0A8J6LTT6_9FIRM</name>
<evidence type="ECO:0000256" key="4">
    <source>
        <dbReference type="ARBA" id="ARBA00022840"/>
    </source>
</evidence>
<keyword evidence="3" id="KW-0547">Nucleotide-binding</keyword>
<dbReference type="Pfam" id="PF00005">
    <property type="entry name" value="ABC_tran"/>
    <property type="match status" value="1"/>
</dbReference>
<dbReference type="SMART" id="SM00382">
    <property type="entry name" value="AAA"/>
    <property type="match status" value="1"/>
</dbReference>
<feature type="domain" description="ABC transporter" evidence="5">
    <location>
        <begin position="2"/>
        <end position="229"/>
    </location>
</feature>
<dbReference type="InterPro" id="IPR003593">
    <property type="entry name" value="AAA+_ATPase"/>
</dbReference>
<dbReference type="InterPro" id="IPR017871">
    <property type="entry name" value="ABC_transporter-like_CS"/>
</dbReference>
<keyword evidence="2" id="KW-0813">Transport</keyword>
<dbReference type="InterPro" id="IPR027417">
    <property type="entry name" value="P-loop_NTPase"/>
</dbReference>
<dbReference type="Proteomes" id="UP000597668">
    <property type="component" value="Unassembled WGS sequence"/>
</dbReference>
<evidence type="ECO:0000259" key="5">
    <source>
        <dbReference type="PROSITE" id="PS50893"/>
    </source>
</evidence>
<evidence type="ECO:0000256" key="1">
    <source>
        <dbReference type="ARBA" id="ARBA00005417"/>
    </source>
</evidence>
<dbReference type="PANTHER" id="PTHR43335">
    <property type="entry name" value="ABC TRANSPORTER, ATP-BINDING PROTEIN"/>
    <property type="match status" value="1"/>
</dbReference>
<keyword evidence="4 6" id="KW-0067">ATP-binding</keyword>
<organism evidence="6 7">
    <name type="scientific">Neobittarella massiliensis</name>
    <name type="common">ex Bilen et al. 2018</name>
    <dbReference type="NCBI Taxonomy" id="2041842"/>
    <lineage>
        <taxon>Bacteria</taxon>
        <taxon>Bacillati</taxon>
        <taxon>Bacillota</taxon>
        <taxon>Clostridia</taxon>
        <taxon>Eubacteriales</taxon>
        <taxon>Oscillospiraceae</taxon>
        <taxon>Neobittarella (ex Bilen et al. 2018)</taxon>
    </lineage>
</organism>
<gene>
    <name evidence="6" type="ORF">H8K20_00515</name>
</gene>
<dbReference type="PANTHER" id="PTHR43335:SF2">
    <property type="entry name" value="ABC TRANSPORTER, ATP-BINDING PROTEIN"/>
    <property type="match status" value="1"/>
</dbReference>
<dbReference type="RefSeq" id="WP_186487127.1">
    <property type="nucleotide sequence ID" value="NZ_JACOGI010000001.1"/>
</dbReference>
<dbReference type="AlphaFoldDB" id="A0A8J6LTT6"/>
<comment type="caution">
    <text evidence="6">The sequence shown here is derived from an EMBL/GenBank/DDBJ whole genome shotgun (WGS) entry which is preliminary data.</text>
</comment>
<evidence type="ECO:0000313" key="6">
    <source>
        <dbReference type="EMBL" id="MBC3514875.1"/>
    </source>
</evidence>
<dbReference type="Gene3D" id="3.40.50.300">
    <property type="entry name" value="P-loop containing nucleotide triphosphate hydrolases"/>
    <property type="match status" value="1"/>
</dbReference>
<dbReference type="EMBL" id="JACOGI010000001">
    <property type="protein sequence ID" value="MBC3514875.1"/>
    <property type="molecule type" value="Genomic_DNA"/>
</dbReference>
<dbReference type="GO" id="GO:0005524">
    <property type="term" value="F:ATP binding"/>
    <property type="evidence" value="ECO:0007669"/>
    <property type="project" value="UniProtKB-KW"/>
</dbReference>
<evidence type="ECO:0000313" key="7">
    <source>
        <dbReference type="Proteomes" id="UP000597668"/>
    </source>
</evidence>
<sequence>MIEMKSVSKTFGKKKVLDNLYLTIDKGVYGLLGPNGIGKTTLIRSILGLYDIDDGEIIIDGKIMDSNKKNTGMIGYLPQQFGMFKELTTAEVLEYFSILKGICARDLKKEIVRCLSVVNLQHDRKTLVGALSGGMLRRLGIAQALLGDPKLLIFDEPTAGLDPEERMRFKDIIASISKDRTVIISTHIVQDVDVICNHILIMKSGSNIIQGTKEEIRSFAREKVYRILCGDQDKISGKRYIENIEEDGGTNYYKVLCSDRQKIGTVLSPTVEDGYMSIIKEV</sequence>
<evidence type="ECO:0000256" key="2">
    <source>
        <dbReference type="ARBA" id="ARBA00022448"/>
    </source>
</evidence>
<dbReference type="PROSITE" id="PS00211">
    <property type="entry name" value="ABC_TRANSPORTER_1"/>
    <property type="match status" value="1"/>
</dbReference>
<dbReference type="GO" id="GO:0016887">
    <property type="term" value="F:ATP hydrolysis activity"/>
    <property type="evidence" value="ECO:0007669"/>
    <property type="project" value="InterPro"/>
</dbReference>
<accession>A0A8J6LTT6</accession>
<proteinExistence type="inferred from homology"/>
<reference evidence="6" key="1">
    <citation type="submission" date="2020-08" db="EMBL/GenBank/DDBJ databases">
        <authorList>
            <person name="Liu C."/>
            <person name="Sun Q."/>
        </authorList>
    </citation>
    <scope>NUCLEOTIDE SEQUENCE</scope>
    <source>
        <strain evidence="6">NSJ-65</strain>
    </source>
</reference>
<protein>
    <submittedName>
        <fullName evidence="6">ATP-binding cassette domain-containing protein</fullName>
    </submittedName>
</protein>
<keyword evidence="7" id="KW-1185">Reference proteome</keyword>
<evidence type="ECO:0000256" key="3">
    <source>
        <dbReference type="ARBA" id="ARBA00022741"/>
    </source>
</evidence>